<dbReference type="NCBIfam" id="TIGR00345">
    <property type="entry name" value="GET3_arsA_TRC40"/>
    <property type="match status" value="1"/>
</dbReference>
<dbReference type="CDD" id="cd02035">
    <property type="entry name" value="ArsA"/>
    <property type="match status" value="1"/>
</dbReference>
<dbReference type="Gene3D" id="3.40.50.300">
    <property type="entry name" value="P-loop containing nucleotide triphosphate hydrolases"/>
    <property type="match status" value="1"/>
</dbReference>
<evidence type="ECO:0000313" key="4">
    <source>
        <dbReference type="Proteomes" id="UP001601059"/>
    </source>
</evidence>
<dbReference type="RefSeq" id="WP_389357242.1">
    <property type="nucleotide sequence ID" value="NZ_JBIACK010000001.1"/>
</dbReference>
<evidence type="ECO:0000259" key="2">
    <source>
        <dbReference type="Pfam" id="PF02374"/>
    </source>
</evidence>
<dbReference type="InterPro" id="IPR016300">
    <property type="entry name" value="ATPase_ArsA/GET3"/>
</dbReference>
<dbReference type="InterPro" id="IPR025723">
    <property type="entry name" value="ArsA/GET3_ATPase-like"/>
</dbReference>
<comment type="caution">
    <text evidence="3">The sequence shown here is derived from an EMBL/GenBank/DDBJ whole genome shotgun (WGS) entry which is preliminary data.</text>
</comment>
<comment type="similarity">
    <text evidence="1">Belongs to the arsA ATPase family.</text>
</comment>
<dbReference type="PANTHER" id="PTHR10803:SF3">
    <property type="entry name" value="ATPASE GET3"/>
    <property type="match status" value="1"/>
</dbReference>
<reference evidence="3 4" key="1">
    <citation type="submission" date="2024-08" db="EMBL/GenBank/DDBJ databases">
        <title>Two novel Cytobacillus novel species.</title>
        <authorList>
            <person name="Liu G."/>
        </authorList>
    </citation>
    <scope>NUCLEOTIDE SEQUENCE [LARGE SCALE GENOMIC DNA]</scope>
    <source>
        <strain evidence="3 4">FJAT-54145</strain>
    </source>
</reference>
<dbReference type="Proteomes" id="UP001601059">
    <property type="component" value="Unassembled WGS sequence"/>
</dbReference>
<name>A0ABW6K8R5_9BACI</name>
<proteinExistence type="inferred from homology"/>
<feature type="domain" description="ArsA/GET3 Anion-transporting ATPase-like" evidence="2">
    <location>
        <begin position="7"/>
        <end position="307"/>
    </location>
</feature>
<dbReference type="InterPro" id="IPR027417">
    <property type="entry name" value="P-loop_NTPase"/>
</dbReference>
<gene>
    <name evidence="3" type="ORF">ACFYKX_01140</name>
</gene>
<keyword evidence="4" id="KW-1185">Reference proteome</keyword>
<dbReference type="EMBL" id="JBIACK010000001">
    <property type="protein sequence ID" value="MFE8699218.1"/>
    <property type="molecule type" value="Genomic_DNA"/>
</dbReference>
<dbReference type="PANTHER" id="PTHR10803">
    <property type="entry name" value="ARSENICAL PUMP-DRIVING ATPASE ARSENITE-TRANSLOCATING ATPASE"/>
    <property type="match status" value="1"/>
</dbReference>
<evidence type="ECO:0000256" key="1">
    <source>
        <dbReference type="ARBA" id="ARBA00011040"/>
    </source>
</evidence>
<protein>
    <submittedName>
        <fullName evidence="3">ArsA family ATPase</fullName>
    </submittedName>
</protein>
<dbReference type="Pfam" id="PF02374">
    <property type="entry name" value="ArsA_ATPase"/>
    <property type="match status" value="1"/>
</dbReference>
<accession>A0ABW6K8R5</accession>
<dbReference type="SUPFAM" id="SSF52540">
    <property type="entry name" value="P-loop containing nucleoside triphosphate hydrolases"/>
    <property type="match status" value="1"/>
</dbReference>
<organism evidence="3 4">
    <name type="scientific">Cytobacillus spartinae</name>
    <dbReference type="NCBI Taxonomy" id="3299023"/>
    <lineage>
        <taxon>Bacteria</taxon>
        <taxon>Bacillati</taxon>
        <taxon>Bacillota</taxon>
        <taxon>Bacilli</taxon>
        <taxon>Bacillales</taxon>
        <taxon>Bacillaceae</taxon>
        <taxon>Cytobacillus</taxon>
    </lineage>
</organism>
<sequence>MTFLQKKIYFVGGKGGVGKSTSSAAFAYLLSQKGRKVLLVSTDPAHNTGDLFHVELDGRVTAVLPGLDILEINSEQESKNYIETVKDNLKGLVKATMINEVHRQIDLAATSPGAEEAALFDRITSIILEEGNHYDSIVFDTAPTGHTLRLLTLPELMGVWMDGLLQRRQKVNDNYNQWMSDGDPIEDPIYEKLQERKRRFMKVREVLLNQGLTEYIFVLNAERLPILETSKAINTLSQHQLNVNTVIVNKLIPDEADGSFMARRRENEQSYKLEIEEVFNKQNRILIPLLEHDISNLDHVQIISEYIEKGVN</sequence>
<evidence type="ECO:0000313" key="3">
    <source>
        <dbReference type="EMBL" id="MFE8699218.1"/>
    </source>
</evidence>